<gene>
    <name evidence="2" type="ORF">Tco_0678049</name>
</gene>
<dbReference type="EMBL" id="BQNB010009435">
    <property type="protein sequence ID" value="GJS63485.1"/>
    <property type="molecule type" value="Genomic_DNA"/>
</dbReference>
<keyword evidence="3" id="KW-1185">Reference proteome</keyword>
<dbReference type="InterPro" id="IPR052343">
    <property type="entry name" value="Retrotransposon-Effector_Assoc"/>
</dbReference>
<dbReference type="Proteomes" id="UP001151760">
    <property type="component" value="Unassembled WGS sequence"/>
</dbReference>
<keyword evidence="2" id="KW-0695">RNA-directed DNA polymerase</keyword>
<feature type="domain" description="Reverse transcriptase" evidence="1">
    <location>
        <begin position="172"/>
        <end position="223"/>
    </location>
</feature>
<organism evidence="2 3">
    <name type="scientific">Tanacetum coccineum</name>
    <dbReference type="NCBI Taxonomy" id="301880"/>
    <lineage>
        <taxon>Eukaryota</taxon>
        <taxon>Viridiplantae</taxon>
        <taxon>Streptophyta</taxon>
        <taxon>Embryophyta</taxon>
        <taxon>Tracheophyta</taxon>
        <taxon>Spermatophyta</taxon>
        <taxon>Magnoliopsida</taxon>
        <taxon>eudicotyledons</taxon>
        <taxon>Gunneridae</taxon>
        <taxon>Pentapetalae</taxon>
        <taxon>asterids</taxon>
        <taxon>campanulids</taxon>
        <taxon>Asterales</taxon>
        <taxon>Asteraceae</taxon>
        <taxon>Asteroideae</taxon>
        <taxon>Anthemideae</taxon>
        <taxon>Anthemidinae</taxon>
        <taxon>Tanacetum</taxon>
    </lineage>
</organism>
<evidence type="ECO:0000313" key="3">
    <source>
        <dbReference type="Proteomes" id="UP001151760"/>
    </source>
</evidence>
<accession>A0ABQ4XEL7</accession>
<proteinExistence type="predicted"/>
<reference evidence="2" key="1">
    <citation type="journal article" date="2022" name="Int. J. Mol. Sci.">
        <title>Draft Genome of Tanacetum Coccineum: Genomic Comparison of Closely Related Tanacetum-Family Plants.</title>
        <authorList>
            <person name="Yamashiro T."/>
            <person name="Shiraishi A."/>
            <person name="Nakayama K."/>
            <person name="Satake H."/>
        </authorList>
    </citation>
    <scope>NUCLEOTIDE SEQUENCE</scope>
</reference>
<dbReference type="PANTHER" id="PTHR46890">
    <property type="entry name" value="NON-LTR RETROLELEMENT REVERSE TRANSCRIPTASE-LIKE PROTEIN-RELATED"/>
    <property type="match status" value="1"/>
</dbReference>
<dbReference type="Pfam" id="PF00078">
    <property type="entry name" value="RVT_1"/>
    <property type="match status" value="1"/>
</dbReference>
<evidence type="ECO:0000259" key="1">
    <source>
        <dbReference type="Pfam" id="PF00078"/>
    </source>
</evidence>
<dbReference type="GO" id="GO:0003964">
    <property type="term" value="F:RNA-directed DNA polymerase activity"/>
    <property type="evidence" value="ECO:0007669"/>
    <property type="project" value="UniProtKB-KW"/>
</dbReference>
<comment type="caution">
    <text evidence="2">The sequence shown here is derived from an EMBL/GenBank/DDBJ whole genome shotgun (WGS) entry which is preliminary data.</text>
</comment>
<keyword evidence="2" id="KW-0548">Nucleotidyltransferase</keyword>
<sequence length="240" mass="27457">MLKKPIRKLLYDHGNLHKNVNKLRHELDKVETTLDLGPSNLKLREEEAAYLQAFIDASLLEEKFLINHINCVTTTNGVNVDGDQLSSDVANHMIHDVSDQEIREAMFVMGDNKAPSPYGYIAAFFKEACDIFATDVTKAIKEFFTNGVLMKELNYTILALILKVTYPMKIIDYRPISCCNILYKCISRIISNRMKDCLMDLVSLNQSAFVPGRRISDNILLTQELMHNYHLDRGYSEMCI</sequence>
<dbReference type="PANTHER" id="PTHR46890:SF48">
    <property type="entry name" value="RNA-DIRECTED DNA POLYMERASE"/>
    <property type="match status" value="1"/>
</dbReference>
<keyword evidence="2" id="KW-0808">Transferase</keyword>
<dbReference type="InterPro" id="IPR000477">
    <property type="entry name" value="RT_dom"/>
</dbReference>
<evidence type="ECO:0000313" key="2">
    <source>
        <dbReference type="EMBL" id="GJS63485.1"/>
    </source>
</evidence>
<name>A0ABQ4XEL7_9ASTR</name>
<protein>
    <submittedName>
        <fullName evidence="2">RNA-directed DNA polymerase, eukaryota, reverse transcriptase zinc-binding domain protein</fullName>
    </submittedName>
</protein>
<reference evidence="2" key="2">
    <citation type="submission" date="2022-01" db="EMBL/GenBank/DDBJ databases">
        <authorList>
            <person name="Yamashiro T."/>
            <person name="Shiraishi A."/>
            <person name="Satake H."/>
            <person name="Nakayama K."/>
        </authorList>
    </citation>
    <scope>NUCLEOTIDE SEQUENCE</scope>
</reference>